<dbReference type="GO" id="GO:0005975">
    <property type="term" value="P:carbohydrate metabolic process"/>
    <property type="evidence" value="ECO:0007669"/>
    <property type="project" value="InterPro"/>
</dbReference>
<reference evidence="6 7" key="1">
    <citation type="journal article" date="2017" name="Mol. Biol. Evol.">
        <title>The 4-celled Tetrabaena socialis nuclear genome reveals the essential components for genetic control of cell number at the origin of multicellularity in the volvocine lineage.</title>
        <authorList>
            <person name="Featherston J."/>
            <person name="Arakaki Y."/>
            <person name="Hanschen E.R."/>
            <person name="Ferris P.J."/>
            <person name="Michod R.E."/>
            <person name="Olson B.J.S.C."/>
            <person name="Nozaki H."/>
            <person name="Durand P.M."/>
        </authorList>
    </citation>
    <scope>NUCLEOTIDE SEQUENCE [LARGE SCALE GENOMIC DNA]</scope>
    <source>
        <strain evidence="6 7">NIES-571</strain>
    </source>
</reference>
<feature type="domain" description="Alpha-D-phosphohexomutase alpha/beta/alpha" evidence="5">
    <location>
        <begin position="45"/>
        <end position="136"/>
    </location>
</feature>
<evidence type="ECO:0000256" key="1">
    <source>
        <dbReference type="ARBA" id="ARBA00001946"/>
    </source>
</evidence>
<feature type="non-terminal residue" evidence="6">
    <location>
        <position position="1"/>
    </location>
</feature>
<dbReference type="Gene3D" id="3.40.120.10">
    <property type="entry name" value="Alpha-D-Glucose-1,6-Bisphosphate, subunit A, domain 3"/>
    <property type="match status" value="1"/>
</dbReference>
<evidence type="ECO:0000256" key="2">
    <source>
        <dbReference type="ARBA" id="ARBA00010231"/>
    </source>
</evidence>
<organism evidence="6 7">
    <name type="scientific">Tetrabaena socialis</name>
    <dbReference type="NCBI Taxonomy" id="47790"/>
    <lineage>
        <taxon>Eukaryota</taxon>
        <taxon>Viridiplantae</taxon>
        <taxon>Chlorophyta</taxon>
        <taxon>core chlorophytes</taxon>
        <taxon>Chlorophyceae</taxon>
        <taxon>CS clade</taxon>
        <taxon>Chlamydomonadales</taxon>
        <taxon>Tetrabaenaceae</taxon>
        <taxon>Tetrabaena</taxon>
    </lineage>
</organism>
<dbReference type="EMBL" id="PGGS01003122">
    <property type="protein sequence ID" value="PNG99358.1"/>
    <property type="molecule type" value="Genomic_DNA"/>
</dbReference>
<comment type="similarity">
    <text evidence="2">Belongs to the phosphohexose mutase family.</text>
</comment>
<evidence type="ECO:0000313" key="6">
    <source>
        <dbReference type="EMBL" id="PNG99358.1"/>
    </source>
</evidence>
<dbReference type="Pfam" id="PF02878">
    <property type="entry name" value="PGM_PMM_I"/>
    <property type="match status" value="1"/>
</dbReference>
<gene>
    <name evidence="6" type="ORF">TSOC_014865</name>
</gene>
<dbReference type="AlphaFoldDB" id="A0A2J7ZGG7"/>
<dbReference type="GO" id="GO:0004615">
    <property type="term" value="F:phosphomannomutase activity"/>
    <property type="evidence" value="ECO:0007669"/>
    <property type="project" value="TreeGrafter"/>
</dbReference>
<dbReference type="Proteomes" id="UP000236333">
    <property type="component" value="Unassembled WGS sequence"/>
</dbReference>
<dbReference type="InterPro" id="IPR016055">
    <property type="entry name" value="A-D-PHexomutase_a/b/a-I/II/III"/>
</dbReference>
<dbReference type="SUPFAM" id="SSF53738">
    <property type="entry name" value="Phosphoglucomutase, first 3 domains"/>
    <property type="match status" value="1"/>
</dbReference>
<evidence type="ECO:0000256" key="4">
    <source>
        <dbReference type="SAM" id="MobiDB-lite"/>
    </source>
</evidence>
<comment type="cofactor">
    <cofactor evidence="1">
        <name>Mg(2+)</name>
        <dbReference type="ChEBI" id="CHEBI:18420"/>
    </cofactor>
</comment>
<proteinExistence type="inferred from homology"/>
<dbReference type="PANTHER" id="PTHR42946:SF1">
    <property type="entry name" value="PHOSPHOGLUCOMUTASE (ALPHA-D-GLUCOSE-1,6-BISPHOSPHATE-DEPENDENT)"/>
    <property type="match status" value="1"/>
</dbReference>
<accession>A0A2J7ZGG7</accession>
<protein>
    <recommendedName>
        <fullName evidence="5">Alpha-D-phosphohexomutase alpha/beta/alpha domain-containing protein</fullName>
    </recommendedName>
</protein>
<dbReference type="OrthoDB" id="1743979at2759"/>
<keyword evidence="3" id="KW-0597">Phosphoprotein</keyword>
<evidence type="ECO:0000259" key="5">
    <source>
        <dbReference type="Pfam" id="PF02878"/>
    </source>
</evidence>
<feature type="region of interest" description="Disordered" evidence="4">
    <location>
        <begin position="1"/>
        <end position="25"/>
    </location>
</feature>
<evidence type="ECO:0000256" key="3">
    <source>
        <dbReference type="ARBA" id="ARBA00022553"/>
    </source>
</evidence>
<evidence type="ECO:0000313" key="7">
    <source>
        <dbReference type="Proteomes" id="UP000236333"/>
    </source>
</evidence>
<dbReference type="InterPro" id="IPR005844">
    <property type="entry name" value="A-D-PHexomutase_a/b/a-I"/>
</dbReference>
<name>A0A2J7ZGG7_9CHLO</name>
<dbReference type="InterPro" id="IPR050060">
    <property type="entry name" value="Phosphoglucosamine_mutase"/>
</dbReference>
<dbReference type="PANTHER" id="PTHR42946">
    <property type="entry name" value="PHOSPHOHEXOSE MUTASE"/>
    <property type="match status" value="1"/>
</dbReference>
<keyword evidence="7" id="KW-1185">Reference proteome</keyword>
<sequence length="194" mass="19669">LAAASAAPLSNGGLGGPAPTLPVAPPGGPITGAALGELVRRFRRLQNGSDIRGIALEGVPNEPITLSAGAAFFIGTGFARWLRSKGDTAPKISIGRDPRLSGPLMESAFAAGLLHGGAGVVHLFGLATTPAMFYSIVLSGAQPREGLLGGGQREGEYGVVRPHCCARLTPLAGTETSGPGTSVRWPGRQEVLCP</sequence>
<comment type="caution">
    <text evidence="6">The sequence shown here is derived from an EMBL/GenBank/DDBJ whole genome shotgun (WGS) entry which is preliminary data.</text>
</comment>